<evidence type="ECO:0000313" key="1">
    <source>
        <dbReference type="EMBL" id="TVP41917.1"/>
    </source>
</evidence>
<reference evidence="1 2" key="1">
    <citation type="journal article" date="2019" name="Front. Microbiol.">
        <title>Ammonia Oxidation by the Arctic Terrestrial Thaumarchaeote Candidatus Nitrosocosmicus arcticus Is Stimulated by Increasing Temperatures.</title>
        <authorList>
            <person name="Alves R.J.E."/>
            <person name="Kerou M."/>
            <person name="Zappe A."/>
            <person name="Bittner R."/>
            <person name="Abby S.S."/>
            <person name="Schmidt H.A."/>
            <person name="Pfeifer K."/>
            <person name="Schleper C."/>
        </authorList>
    </citation>
    <scope>NUCLEOTIDE SEQUENCE [LARGE SCALE GENOMIC DNA]</scope>
    <source>
        <strain evidence="1 2">Kfb</strain>
    </source>
</reference>
<dbReference type="RefSeq" id="WP_144728439.1">
    <property type="nucleotide sequence ID" value="NZ_ML675578.1"/>
</dbReference>
<accession>A0A557SZ92</accession>
<evidence type="ECO:0000313" key="2">
    <source>
        <dbReference type="Proteomes" id="UP000315289"/>
    </source>
</evidence>
<protein>
    <submittedName>
        <fullName evidence="1">Uncharacterized protein</fullName>
    </submittedName>
</protein>
<proteinExistence type="predicted"/>
<sequence length="97" mass="11467">MYESIRFKVHIFDPRPNDQSPFTLLLTKGTKVIGYNFSMDQHDTIICVEDDSISEKEKRTFQWIMDGDIIENLEDYRYLGTSNGYRYLFEITGKDLV</sequence>
<dbReference type="AlphaFoldDB" id="A0A557SZ92"/>
<dbReference type="EMBL" id="VOAH01000001">
    <property type="protein sequence ID" value="TVP41917.1"/>
    <property type="molecule type" value="Genomic_DNA"/>
</dbReference>
<organism evidence="1 2">
    <name type="scientific">Candidatus Nitrosocosmicus arcticus</name>
    <dbReference type="NCBI Taxonomy" id="2035267"/>
    <lineage>
        <taxon>Archaea</taxon>
        <taxon>Nitrososphaerota</taxon>
        <taxon>Nitrososphaeria</taxon>
        <taxon>Nitrososphaerales</taxon>
        <taxon>Nitrososphaeraceae</taxon>
        <taxon>Candidatus Nitrosocosmicus</taxon>
    </lineage>
</organism>
<keyword evidence="2" id="KW-1185">Reference proteome</keyword>
<comment type="caution">
    <text evidence="1">The sequence shown here is derived from an EMBL/GenBank/DDBJ whole genome shotgun (WGS) entry which is preliminary data.</text>
</comment>
<gene>
    <name evidence="1" type="ORF">NARC_10323</name>
</gene>
<dbReference type="Proteomes" id="UP000315289">
    <property type="component" value="Unassembled WGS sequence"/>
</dbReference>
<dbReference type="OrthoDB" id="373469at2157"/>
<name>A0A557SZ92_9ARCH</name>